<evidence type="ECO:0000313" key="3">
    <source>
        <dbReference type="Proteomes" id="UP000274100"/>
    </source>
</evidence>
<name>A0A3S4SY51_9GAMM</name>
<dbReference type="EMBL" id="LR134343">
    <property type="protein sequence ID" value="VEG12382.1"/>
    <property type="molecule type" value="Genomic_DNA"/>
</dbReference>
<accession>A0A3S4SY51</accession>
<keyword evidence="1" id="KW-0472">Membrane</keyword>
<keyword evidence="1" id="KW-0812">Transmembrane</keyword>
<evidence type="ECO:0000313" key="2">
    <source>
        <dbReference type="EMBL" id="VEG12382.1"/>
    </source>
</evidence>
<dbReference type="Proteomes" id="UP000274100">
    <property type="component" value="Chromosome"/>
</dbReference>
<feature type="transmembrane region" description="Helical" evidence="1">
    <location>
        <begin position="33"/>
        <end position="52"/>
    </location>
</feature>
<sequence>MKKVILTVSTIACGLLIFYLNHFQANKHPDDNLVAFLVILLVILTFLHIEVYKK</sequence>
<gene>
    <name evidence="2" type="ORF">NCTC10297_00302</name>
</gene>
<keyword evidence="1" id="KW-1133">Transmembrane helix</keyword>
<organism evidence="2 3">
    <name type="scientific">Moraxella cuniculi</name>
    <dbReference type="NCBI Taxonomy" id="34061"/>
    <lineage>
        <taxon>Bacteria</taxon>
        <taxon>Pseudomonadati</taxon>
        <taxon>Pseudomonadota</taxon>
        <taxon>Gammaproteobacteria</taxon>
        <taxon>Moraxellales</taxon>
        <taxon>Moraxellaceae</taxon>
        <taxon>Moraxella</taxon>
    </lineage>
</organism>
<dbReference type="KEGG" id="mcun:NCTC10297_00302"/>
<evidence type="ECO:0000256" key="1">
    <source>
        <dbReference type="SAM" id="Phobius"/>
    </source>
</evidence>
<proteinExistence type="predicted"/>
<dbReference type="AlphaFoldDB" id="A0A3S4SY51"/>
<reference evidence="2 3" key="1">
    <citation type="submission" date="2018-12" db="EMBL/GenBank/DDBJ databases">
        <authorList>
            <consortium name="Pathogen Informatics"/>
        </authorList>
    </citation>
    <scope>NUCLEOTIDE SEQUENCE [LARGE SCALE GENOMIC DNA]</scope>
    <source>
        <strain evidence="2 3">NCTC10297</strain>
    </source>
</reference>
<protein>
    <submittedName>
        <fullName evidence="2">Uncharacterized protein</fullName>
    </submittedName>
</protein>